<sequence>MIDAMKQYLLSIYQPDGAPEPDVLAEIRNNLDALNDELRAEGAWVFAGGLHPPDTATVLRAGGEEMLVTDGPFIEAREFLGGFTIITAADLDDALRWGRRLASILAPLAVEVRPFQ</sequence>
<reference evidence="3 4" key="1">
    <citation type="submission" date="2019-03" db="EMBL/GenBank/DDBJ databases">
        <title>Genomic Encyclopedia of Archaeal and Bacterial Type Strains, Phase II (KMG-II): from individual species to whole genera.</title>
        <authorList>
            <person name="Goeker M."/>
        </authorList>
    </citation>
    <scope>NUCLEOTIDE SEQUENCE [LARGE SCALE GENOMIC DNA]</scope>
    <source>
        <strain evidence="3 4">DSM 45499</strain>
    </source>
</reference>
<keyword evidence="4" id="KW-1185">Reference proteome</keyword>
<accession>A0A4R7V4M2</accession>
<feature type="domain" description="YCII-related" evidence="2">
    <location>
        <begin position="8"/>
        <end position="114"/>
    </location>
</feature>
<dbReference type="AlphaFoldDB" id="A0A4R7V4M2"/>
<dbReference type="Pfam" id="PF03795">
    <property type="entry name" value="YCII"/>
    <property type="match status" value="1"/>
</dbReference>
<protein>
    <recommendedName>
        <fullName evidence="2">YCII-related domain-containing protein</fullName>
    </recommendedName>
</protein>
<proteinExistence type="inferred from homology"/>
<name>A0A4R7V4M2_9PSEU</name>
<dbReference type="Gene3D" id="3.30.70.1060">
    <property type="entry name" value="Dimeric alpha+beta barrel"/>
    <property type="match status" value="1"/>
</dbReference>
<dbReference type="PANTHER" id="PTHR35174:SF3">
    <property type="entry name" value="BLL7171 PROTEIN"/>
    <property type="match status" value="1"/>
</dbReference>
<dbReference type="Proteomes" id="UP000294927">
    <property type="component" value="Unassembled WGS sequence"/>
</dbReference>
<dbReference type="InterPro" id="IPR005545">
    <property type="entry name" value="YCII"/>
</dbReference>
<evidence type="ECO:0000259" key="2">
    <source>
        <dbReference type="Pfam" id="PF03795"/>
    </source>
</evidence>
<dbReference type="PANTHER" id="PTHR35174">
    <property type="entry name" value="BLL7171 PROTEIN-RELATED"/>
    <property type="match status" value="1"/>
</dbReference>
<organism evidence="3 4">
    <name type="scientific">Actinophytocola oryzae</name>
    <dbReference type="NCBI Taxonomy" id="502181"/>
    <lineage>
        <taxon>Bacteria</taxon>
        <taxon>Bacillati</taxon>
        <taxon>Actinomycetota</taxon>
        <taxon>Actinomycetes</taxon>
        <taxon>Pseudonocardiales</taxon>
        <taxon>Pseudonocardiaceae</taxon>
    </lineage>
</organism>
<dbReference type="EMBL" id="SOCP01000015">
    <property type="protein sequence ID" value="TDV43597.1"/>
    <property type="molecule type" value="Genomic_DNA"/>
</dbReference>
<evidence type="ECO:0000256" key="1">
    <source>
        <dbReference type="ARBA" id="ARBA00007689"/>
    </source>
</evidence>
<dbReference type="SUPFAM" id="SSF54909">
    <property type="entry name" value="Dimeric alpha+beta barrel"/>
    <property type="match status" value="1"/>
</dbReference>
<evidence type="ECO:0000313" key="4">
    <source>
        <dbReference type="Proteomes" id="UP000294927"/>
    </source>
</evidence>
<dbReference type="InterPro" id="IPR011008">
    <property type="entry name" value="Dimeric_a/b-barrel"/>
</dbReference>
<gene>
    <name evidence="3" type="ORF">CLV71_11559</name>
</gene>
<comment type="similarity">
    <text evidence="1">Belongs to the YciI family.</text>
</comment>
<evidence type="ECO:0000313" key="3">
    <source>
        <dbReference type="EMBL" id="TDV43597.1"/>
    </source>
</evidence>
<comment type="caution">
    <text evidence="3">The sequence shown here is derived from an EMBL/GenBank/DDBJ whole genome shotgun (WGS) entry which is preliminary data.</text>
</comment>